<keyword evidence="2" id="KW-1185">Reference proteome</keyword>
<evidence type="ECO:0000313" key="2">
    <source>
        <dbReference type="Proteomes" id="UP000603865"/>
    </source>
</evidence>
<comment type="caution">
    <text evidence="1">The sequence shown here is derived from an EMBL/GenBank/DDBJ whole genome shotgun (WGS) entry which is preliminary data.</text>
</comment>
<evidence type="ECO:0000313" key="1">
    <source>
        <dbReference type="EMBL" id="GGR10681.1"/>
    </source>
</evidence>
<dbReference type="PANTHER" id="PTHR12526">
    <property type="entry name" value="GLYCOSYLTRANSFERASE"/>
    <property type="match status" value="1"/>
</dbReference>
<dbReference type="SUPFAM" id="SSF53756">
    <property type="entry name" value="UDP-Glycosyltransferase/glycogen phosphorylase"/>
    <property type="match status" value="1"/>
</dbReference>
<reference evidence="1" key="1">
    <citation type="journal article" date="2014" name="Int. J. Syst. Evol. Microbiol.">
        <title>Complete genome sequence of Corynebacterium casei LMG S-19264T (=DSM 44701T), isolated from a smear-ripened cheese.</title>
        <authorList>
            <consortium name="US DOE Joint Genome Institute (JGI-PGF)"/>
            <person name="Walter F."/>
            <person name="Albersmeier A."/>
            <person name="Kalinowski J."/>
            <person name="Ruckert C."/>
        </authorList>
    </citation>
    <scope>NUCLEOTIDE SEQUENCE</scope>
    <source>
        <strain evidence="1">JCM 31311</strain>
    </source>
</reference>
<dbReference type="Gene3D" id="3.40.50.2000">
    <property type="entry name" value="Glycogen Phosphorylase B"/>
    <property type="match status" value="2"/>
</dbReference>
<protein>
    <submittedName>
        <fullName evidence="1">Uncharacterized protein</fullName>
    </submittedName>
</protein>
<name>A0A918C7P7_9DEIO</name>
<dbReference type="RefSeq" id="WP_189090732.1">
    <property type="nucleotide sequence ID" value="NZ_BMQL01000012.1"/>
</dbReference>
<dbReference type="GO" id="GO:0016757">
    <property type="term" value="F:glycosyltransferase activity"/>
    <property type="evidence" value="ECO:0007669"/>
    <property type="project" value="TreeGrafter"/>
</dbReference>
<accession>A0A918C7P7</accession>
<organism evidence="1 2">
    <name type="scientific">Deinococcus ruber</name>
    <dbReference type="NCBI Taxonomy" id="1848197"/>
    <lineage>
        <taxon>Bacteria</taxon>
        <taxon>Thermotogati</taxon>
        <taxon>Deinococcota</taxon>
        <taxon>Deinococci</taxon>
        <taxon>Deinococcales</taxon>
        <taxon>Deinococcaceae</taxon>
        <taxon>Deinococcus</taxon>
    </lineage>
</organism>
<reference evidence="1" key="2">
    <citation type="submission" date="2020-09" db="EMBL/GenBank/DDBJ databases">
        <authorList>
            <person name="Sun Q."/>
            <person name="Ohkuma M."/>
        </authorList>
    </citation>
    <scope>NUCLEOTIDE SEQUENCE</scope>
    <source>
        <strain evidence="1">JCM 31311</strain>
    </source>
</reference>
<proteinExistence type="predicted"/>
<dbReference type="Proteomes" id="UP000603865">
    <property type="component" value="Unassembled WGS sequence"/>
</dbReference>
<dbReference type="Pfam" id="PF13692">
    <property type="entry name" value="Glyco_trans_1_4"/>
    <property type="match status" value="1"/>
</dbReference>
<sequence>MRVSIVLEQRFLHTAGGETYNDGHATYPVWARYLAVFEEVQVVGRSALVEVVPPGYQRVDGPGVRVRHIPSYHGPRELLRRLPAVWWALGHTFEPGEAVILRVSGILANLSAPLLRLRRQPFAVEVINDPYLGFGGESPKSAAQRVLRWAFTAQARAQCRWAVAAQYVTHAALQRRYPTRPTAPRFGVSDVYLPPEAFAAPRAYSTPALRAVLVGSLDQPHKAVDVVLRALAALRAEGLQLHFTMVGDGLLRPEIEALARDLGVWEHCAFVGQRSTPAQVRGDLARADLFLMPSRTEGLPRALIEAMAQGLPAIASDVGGIPELLPTDVLVEPGSVESLTRVWRAVALDPARLSAASDRNFRVASTYADEVLDSRRRAFLRTVRRETTCLQK</sequence>
<dbReference type="EMBL" id="BMQL01000012">
    <property type="protein sequence ID" value="GGR10681.1"/>
    <property type="molecule type" value="Genomic_DNA"/>
</dbReference>
<dbReference type="PANTHER" id="PTHR12526:SF636">
    <property type="entry name" value="BLL3647 PROTEIN"/>
    <property type="match status" value="1"/>
</dbReference>
<gene>
    <name evidence="1" type="ORF">GCM10008957_24250</name>
</gene>
<dbReference type="AlphaFoldDB" id="A0A918C7P7"/>